<dbReference type="EMBL" id="CP018866">
    <property type="protein sequence ID" value="AST89939.1"/>
    <property type="molecule type" value="Genomic_DNA"/>
</dbReference>
<dbReference type="InterPro" id="IPR000182">
    <property type="entry name" value="GNAT_dom"/>
</dbReference>
<dbReference type="CDD" id="cd04301">
    <property type="entry name" value="NAT_SF"/>
    <property type="match status" value="1"/>
</dbReference>
<name>A0A223KKB5_9BACI</name>
<proteinExistence type="predicted"/>
<dbReference type="Proteomes" id="UP000215224">
    <property type="component" value="Chromosome"/>
</dbReference>
<reference evidence="2 3" key="1">
    <citation type="submission" date="2016-12" db="EMBL/GenBank/DDBJ databases">
        <title>The whole genome sequencing and assembly of Bacillus cohnii DSM 6307T strain.</title>
        <authorList>
            <person name="Lee Y.-J."/>
            <person name="Yi H."/>
            <person name="Bahn Y.-S."/>
            <person name="Kim J.F."/>
            <person name="Lee D.-W."/>
        </authorList>
    </citation>
    <scope>NUCLEOTIDE SEQUENCE [LARGE SCALE GENOMIC DNA]</scope>
    <source>
        <strain evidence="2 3">DSM 6307</strain>
    </source>
</reference>
<keyword evidence="2" id="KW-0808">Transferase</keyword>
<evidence type="ECO:0000313" key="3">
    <source>
        <dbReference type="Proteomes" id="UP000215224"/>
    </source>
</evidence>
<dbReference type="KEGG" id="bcoh:BC6307_00915"/>
<gene>
    <name evidence="2" type="ORF">BC6307_00915</name>
</gene>
<dbReference type="PROSITE" id="PS51186">
    <property type="entry name" value="GNAT"/>
    <property type="match status" value="1"/>
</dbReference>
<protein>
    <submittedName>
        <fullName evidence="2">GNAT family N-acetyltransferase</fullName>
    </submittedName>
</protein>
<dbReference type="RefSeq" id="WP_066421890.1">
    <property type="nucleotide sequence ID" value="NZ_CP018866.1"/>
</dbReference>
<dbReference type="GO" id="GO:0016747">
    <property type="term" value="F:acyltransferase activity, transferring groups other than amino-acyl groups"/>
    <property type="evidence" value="ECO:0007669"/>
    <property type="project" value="InterPro"/>
</dbReference>
<dbReference type="InterPro" id="IPR016181">
    <property type="entry name" value="Acyl_CoA_acyltransferase"/>
</dbReference>
<dbReference type="Pfam" id="PF00583">
    <property type="entry name" value="Acetyltransf_1"/>
    <property type="match status" value="1"/>
</dbReference>
<accession>A0A223KKB5</accession>
<dbReference type="AlphaFoldDB" id="A0A223KKB5"/>
<organism evidence="2 3">
    <name type="scientific">Sutcliffiella cohnii</name>
    <dbReference type="NCBI Taxonomy" id="33932"/>
    <lineage>
        <taxon>Bacteria</taxon>
        <taxon>Bacillati</taxon>
        <taxon>Bacillota</taxon>
        <taxon>Bacilli</taxon>
        <taxon>Bacillales</taxon>
        <taxon>Bacillaceae</taxon>
        <taxon>Sutcliffiella</taxon>
    </lineage>
</organism>
<dbReference type="Gene3D" id="3.40.630.30">
    <property type="match status" value="1"/>
</dbReference>
<evidence type="ECO:0000259" key="1">
    <source>
        <dbReference type="PROSITE" id="PS51186"/>
    </source>
</evidence>
<sequence length="136" mass="15756">MVTAIRKISKEEAWKIRHKVMWPDKPFEYIKLKDDDAGIHFGLFNDTLLIAVVSLFVNNEEAQFRKFATLLEEQGKGYGTALLKYVLKEAEVHGVKRIWCNARQNKADFYSKFGLDETSFTFIKGGKSNVIMEKYL</sequence>
<dbReference type="STRING" id="1314751.GCA_001591425_04961"/>
<dbReference type="SUPFAM" id="SSF55729">
    <property type="entry name" value="Acyl-CoA N-acyltransferases (Nat)"/>
    <property type="match status" value="1"/>
</dbReference>
<feature type="domain" description="N-acetyltransferase" evidence="1">
    <location>
        <begin position="1"/>
        <end position="136"/>
    </location>
</feature>
<keyword evidence="3" id="KW-1185">Reference proteome</keyword>
<evidence type="ECO:0000313" key="2">
    <source>
        <dbReference type="EMBL" id="AST89939.1"/>
    </source>
</evidence>